<dbReference type="EMBL" id="BMAV01024204">
    <property type="protein sequence ID" value="GFS30948.1"/>
    <property type="molecule type" value="Genomic_DNA"/>
</dbReference>
<reference evidence="1" key="1">
    <citation type="submission" date="2020-08" db="EMBL/GenBank/DDBJ databases">
        <title>Multicomponent nature underlies the extraordinary mechanical properties of spider dragline silk.</title>
        <authorList>
            <person name="Kono N."/>
            <person name="Nakamura H."/>
            <person name="Mori M."/>
            <person name="Yoshida Y."/>
            <person name="Ohtoshi R."/>
            <person name="Malay A.D."/>
            <person name="Moran D.A.P."/>
            <person name="Tomita M."/>
            <person name="Numata K."/>
            <person name="Arakawa K."/>
        </authorList>
    </citation>
    <scope>NUCLEOTIDE SEQUENCE</scope>
</reference>
<comment type="caution">
    <text evidence="1">The sequence shown here is derived from an EMBL/GenBank/DDBJ whole genome shotgun (WGS) entry which is preliminary data.</text>
</comment>
<gene>
    <name evidence="1" type="ORF">TNIN_443591</name>
</gene>
<evidence type="ECO:0008006" key="3">
    <source>
        <dbReference type="Google" id="ProtNLM"/>
    </source>
</evidence>
<accession>A0A8X6I4J9</accession>
<sequence>MICSKRHHTIVCLELPVNKKEISNETTDSSNALIAKKCSEAVLLQTVFVNIGANGKQKCVRAFTDSGSQNSHILKKTAEELGLVPVSKRSLAHSLFGGVKTQVKDHGLYEIKLKLSSRISCYCRNFEKMFLRGQLCNTEELSL</sequence>
<dbReference type="AlphaFoldDB" id="A0A8X6I4J9"/>
<proteinExistence type="predicted"/>
<organism evidence="1 2">
    <name type="scientific">Trichonephila inaurata madagascariensis</name>
    <dbReference type="NCBI Taxonomy" id="2747483"/>
    <lineage>
        <taxon>Eukaryota</taxon>
        <taxon>Metazoa</taxon>
        <taxon>Ecdysozoa</taxon>
        <taxon>Arthropoda</taxon>
        <taxon>Chelicerata</taxon>
        <taxon>Arachnida</taxon>
        <taxon>Araneae</taxon>
        <taxon>Araneomorphae</taxon>
        <taxon>Entelegynae</taxon>
        <taxon>Araneoidea</taxon>
        <taxon>Nephilidae</taxon>
        <taxon>Trichonephila</taxon>
        <taxon>Trichonephila inaurata</taxon>
    </lineage>
</organism>
<dbReference type="Proteomes" id="UP000886998">
    <property type="component" value="Unassembled WGS sequence"/>
</dbReference>
<keyword evidence="2" id="KW-1185">Reference proteome</keyword>
<evidence type="ECO:0000313" key="1">
    <source>
        <dbReference type="EMBL" id="GFS30948.1"/>
    </source>
</evidence>
<name>A0A8X6I4J9_9ARAC</name>
<evidence type="ECO:0000313" key="2">
    <source>
        <dbReference type="Proteomes" id="UP000886998"/>
    </source>
</evidence>
<protein>
    <recommendedName>
        <fullName evidence="3">Peptidase aspartic putative domain-containing protein</fullName>
    </recommendedName>
</protein>